<proteinExistence type="predicted"/>
<reference evidence="2" key="1">
    <citation type="submission" date="2020-08" db="EMBL/GenBank/DDBJ databases">
        <title>Complete genome sequence of Streptococcus mitis strain Nm-65.</title>
        <authorList>
            <person name="Tabata A."/>
            <person name="Ohkuni H."/>
            <person name="Nagamune H."/>
        </authorList>
    </citation>
    <scope>NUCLEOTIDE SEQUENCE [LARGE SCALE GENOMIC DNA]</scope>
    <source>
        <strain evidence="2">Nm-65</strain>
    </source>
</reference>
<evidence type="ECO:0000313" key="2">
    <source>
        <dbReference type="Proteomes" id="UP000516106"/>
    </source>
</evidence>
<organism evidence="1 2">
    <name type="scientific">Streptococcus mitis</name>
    <dbReference type="NCBI Taxonomy" id="28037"/>
    <lineage>
        <taxon>Bacteria</taxon>
        <taxon>Bacillati</taxon>
        <taxon>Bacillota</taxon>
        <taxon>Bacilli</taxon>
        <taxon>Lactobacillales</taxon>
        <taxon>Streptococcaceae</taxon>
        <taxon>Streptococcus</taxon>
        <taxon>Streptococcus mitis group</taxon>
    </lineage>
</organism>
<accession>A0A7G1ISE1</accession>
<dbReference type="Proteomes" id="UP000516106">
    <property type="component" value="Chromosome"/>
</dbReference>
<evidence type="ECO:0000313" key="1">
    <source>
        <dbReference type="EMBL" id="BCJ10344.1"/>
    </source>
</evidence>
<dbReference type="AlphaFoldDB" id="A0A7G1ISE1"/>
<gene>
    <name evidence="1" type="ORF">SMNM65_07760</name>
</gene>
<name>A0A7G1ISE1_STRMT</name>
<sequence>MSKYNWDEKHIITFPEEKVALSTKDLHVYYGKKNPSRALICNLKK</sequence>
<protein>
    <submittedName>
        <fullName evidence="1">Uncharacterized protein</fullName>
    </submittedName>
</protein>
<dbReference type="EMBL" id="AP023349">
    <property type="protein sequence ID" value="BCJ10344.1"/>
    <property type="molecule type" value="Genomic_DNA"/>
</dbReference>